<accession>A0A8C4QPZ9</accession>
<dbReference type="Proteomes" id="UP000694388">
    <property type="component" value="Unplaced"/>
</dbReference>
<reference evidence="9" key="2">
    <citation type="submission" date="2025-09" db="UniProtKB">
        <authorList>
            <consortium name="Ensembl"/>
        </authorList>
    </citation>
    <scope>IDENTIFICATION</scope>
</reference>
<organism evidence="9 10">
    <name type="scientific">Eptatretus burgeri</name>
    <name type="common">Inshore hagfish</name>
    <dbReference type="NCBI Taxonomy" id="7764"/>
    <lineage>
        <taxon>Eukaryota</taxon>
        <taxon>Metazoa</taxon>
        <taxon>Chordata</taxon>
        <taxon>Craniata</taxon>
        <taxon>Vertebrata</taxon>
        <taxon>Cyclostomata</taxon>
        <taxon>Myxini</taxon>
        <taxon>Myxiniformes</taxon>
        <taxon>Myxinidae</taxon>
        <taxon>Eptatretinae</taxon>
        <taxon>Eptatretus</taxon>
    </lineage>
</organism>
<comment type="subcellular location">
    <subcellularLocation>
        <location evidence="1">Cell membrane</location>
        <topology evidence="1">Multi-pass membrane protein</topology>
    </subcellularLocation>
    <subcellularLocation>
        <location evidence="7">Membrane</location>
        <topology evidence="7">Multi-pass membrane protein</topology>
    </subcellularLocation>
</comment>
<feature type="transmembrane region" description="Helical" evidence="7">
    <location>
        <begin position="124"/>
        <end position="142"/>
    </location>
</feature>
<reference evidence="9" key="1">
    <citation type="submission" date="2025-08" db="UniProtKB">
        <authorList>
            <consortium name="Ensembl"/>
        </authorList>
    </citation>
    <scope>IDENTIFICATION</scope>
</reference>
<keyword evidence="5 7" id="KW-1133">Transmembrane helix</keyword>
<evidence type="ECO:0000256" key="2">
    <source>
        <dbReference type="ARBA" id="ARBA00008789"/>
    </source>
</evidence>
<name>A0A8C4QPZ9_EPTBU</name>
<dbReference type="GO" id="GO:0070782">
    <property type="term" value="P:phosphatidylserine exposure on apoptotic cell surface"/>
    <property type="evidence" value="ECO:0007669"/>
    <property type="project" value="TreeGrafter"/>
</dbReference>
<keyword evidence="6 7" id="KW-0472">Membrane</keyword>
<dbReference type="GO" id="GO:1902742">
    <property type="term" value="P:apoptotic process involved in development"/>
    <property type="evidence" value="ECO:0007669"/>
    <property type="project" value="TreeGrafter"/>
</dbReference>
<dbReference type="PANTHER" id="PTHR16024">
    <property type="entry name" value="XK-RELATED PROTEIN"/>
    <property type="match status" value="1"/>
</dbReference>
<keyword evidence="8" id="KW-0732">Signal</keyword>
<dbReference type="Pfam" id="PF09815">
    <property type="entry name" value="XK-related"/>
    <property type="match status" value="1"/>
</dbReference>
<proteinExistence type="inferred from homology"/>
<dbReference type="PANTHER" id="PTHR16024:SF9">
    <property type="entry name" value="XK-RELATED PROTEIN 6"/>
    <property type="match status" value="1"/>
</dbReference>
<evidence type="ECO:0000256" key="7">
    <source>
        <dbReference type="RuleBase" id="RU910716"/>
    </source>
</evidence>
<feature type="transmembrane region" description="Helical" evidence="7">
    <location>
        <begin position="95"/>
        <end position="112"/>
    </location>
</feature>
<sequence length="386" mass="42561">MATAVSLLALSWALAAYNKALRDARDDKATMGLARAALQLTWRACTIFSRVVSFALFASIFQVYFGIFVVAHWYLVTFWVIYGGTDFCTSKWEEILFNLAVGVVYIFCWLSVHEGQTCGRMLAYYGLVAAENLTLTLAWFMYRHTASTASFAIPAVLAVVGSFAAGMSCALVYYGLAHPSGRRFSGLPSSCCSEVLDGVPLPPAAQAQQQITPVVASGDEGLGQPGLGDSDVYPHTWRPSEPLAPVPTTPLPDAAVIRVDMPRKRYPAWEAHHIDRRLRSAIVGLQTSALRAVPSLTTAATAAPVVRYRDGAIYELIDTPHSSFLSTLFQSFLMLLYCINPFHPLISCNCSQKSYFTLKRSLYFHKICCCKTTLWKTTPTLHHQTF</sequence>
<dbReference type="AlphaFoldDB" id="A0A8C4QPZ9"/>
<evidence type="ECO:0000256" key="1">
    <source>
        <dbReference type="ARBA" id="ARBA00004651"/>
    </source>
</evidence>
<dbReference type="GeneTree" id="ENSGT01140000282533"/>
<dbReference type="Ensembl" id="ENSEBUT00000019150.1">
    <property type="protein sequence ID" value="ENSEBUP00000018574.1"/>
    <property type="gene ID" value="ENSEBUG00000011596.1"/>
</dbReference>
<dbReference type="InterPro" id="IPR050895">
    <property type="entry name" value="XK-related_scramblase"/>
</dbReference>
<evidence type="ECO:0000313" key="10">
    <source>
        <dbReference type="Proteomes" id="UP000694388"/>
    </source>
</evidence>
<evidence type="ECO:0000256" key="6">
    <source>
        <dbReference type="ARBA" id="ARBA00023136"/>
    </source>
</evidence>
<dbReference type="GO" id="GO:0043652">
    <property type="term" value="P:engulfment of apoptotic cell"/>
    <property type="evidence" value="ECO:0007669"/>
    <property type="project" value="TreeGrafter"/>
</dbReference>
<dbReference type="GO" id="GO:0005886">
    <property type="term" value="C:plasma membrane"/>
    <property type="evidence" value="ECO:0007669"/>
    <property type="project" value="UniProtKB-SubCell"/>
</dbReference>
<evidence type="ECO:0000256" key="4">
    <source>
        <dbReference type="ARBA" id="ARBA00022692"/>
    </source>
</evidence>
<comment type="similarity">
    <text evidence="2 7">Belongs to the XK family.</text>
</comment>
<feature type="transmembrane region" description="Helical" evidence="7">
    <location>
        <begin position="64"/>
        <end position="83"/>
    </location>
</feature>
<protein>
    <recommendedName>
        <fullName evidence="7">XK-related protein</fullName>
    </recommendedName>
</protein>
<dbReference type="InterPro" id="IPR018629">
    <property type="entry name" value="XK-rel"/>
</dbReference>
<evidence type="ECO:0000313" key="9">
    <source>
        <dbReference type="Ensembl" id="ENSEBUP00000018574.1"/>
    </source>
</evidence>
<feature type="chain" id="PRO_5034624518" description="XK-related protein" evidence="8">
    <location>
        <begin position="16"/>
        <end position="386"/>
    </location>
</feature>
<evidence type="ECO:0000256" key="5">
    <source>
        <dbReference type="ARBA" id="ARBA00022989"/>
    </source>
</evidence>
<feature type="signal peptide" evidence="8">
    <location>
        <begin position="1"/>
        <end position="15"/>
    </location>
</feature>
<feature type="transmembrane region" description="Helical" evidence="7">
    <location>
        <begin position="148"/>
        <end position="176"/>
    </location>
</feature>
<keyword evidence="10" id="KW-1185">Reference proteome</keyword>
<keyword evidence="3" id="KW-1003">Cell membrane</keyword>
<evidence type="ECO:0000256" key="3">
    <source>
        <dbReference type="ARBA" id="ARBA00022475"/>
    </source>
</evidence>
<evidence type="ECO:0000256" key="8">
    <source>
        <dbReference type="SAM" id="SignalP"/>
    </source>
</evidence>
<keyword evidence="4 7" id="KW-0812">Transmembrane</keyword>